<dbReference type="RefSeq" id="WP_072934867.1">
    <property type="nucleotide sequence ID" value="NZ_FQUG01000003.1"/>
</dbReference>
<comment type="catalytic activity">
    <reaction evidence="8">
        <text>adenosine + H2O + H(+) = inosine + NH4(+)</text>
        <dbReference type="Rhea" id="RHEA:24408"/>
        <dbReference type="ChEBI" id="CHEBI:15377"/>
        <dbReference type="ChEBI" id="CHEBI:15378"/>
        <dbReference type="ChEBI" id="CHEBI:16335"/>
        <dbReference type="ChEBI" id="CHEBI:17596"/>
        <dbReference type="ChEBI" id="CHEBI:28938"/>
        <dbReference type="EC" id="3.5.4.4"/>
    </reaction>
    <physiologicalReaction direction="left-to-right" evidence="8">
        <dbReference type="Rhea" id="RHEA:24409"/>
    </physiologicalReaction>
</comment>
<keyword evidence="6" id="KW-0378">Hydrolase</keyword>
<evidence type="ECO:0000256" key="2">
    <source>
        <dbReference type="ARBA" id="ARBA00003215"/>
    </source>
</evidence>
<dbReference type="InterPro" id="IPR003730">
    <property type="entry name" value="Cu_polyphenol_OxRdtase"/>
</dbReference>
<dbReference type="Gene3D" id="3.60.140.10">
    <property type="entry name" value="CNF1/YfiH-like putative cysteine hydrolases"/>
    <property type="match status" value="1"/>
</dbReference>
<comment type="catalytic activity">
    <reaction evidence="1">
        <text>inosine + phosphate = alpha-D-ribose 1-phosphate + hypoxanthine</text>
        <dbReference type="Rhea" id="RHEA:27646"/>
        <dbReference type="ChEBI" id="CHEBI:17368"/>
        <dbReference type="ChEBI" id="CHEBI:17596"/>
        <dbReference type="ChEBI" id="CHEBI:43474"/>
        <dbReference type="ChEBI" id="CHEBI:57720"/>
        <dbReference type="EC" id="2.4.2.1"/>
    </reaction>
    <physiologicalReaction direction="left-to-right" evidence="1">
        <dbReference type="Rhea" id="RHEA:27647"/>
    </physiologicalReaction>
</comment>
<dbReference type="CDD" id="cd16833">
    <property type="entry name" value="YfiH"/>
    <property type="match status" value="1"/>
</dbReference>
<evidence type="ECO:0000313" key="12">
    <source>
        <dbReference type="EMBL" id="SHE59585.1"/>
    </source>
</evidence>
<evidence type="ECO:0000256" key="7">
    <source>
        <dbReference type="ARBA" id="ARBA00022833"/>
    </source>
</evidence>
<sequence>MSFYLSKSADSIWTGQFTKLKKPGLIHAVSTRFGGVSKAPYDSLNLALHVGDEAADVIENRKLFCRAVGVSFSGLTTPEQVHGDKIFRVTEKDAGRGSLSYDDSIKGTDALMTNVRGISLMLCYADCTPLLFFDPVNMVIAAAHGGWKGTYLGIAGKTLRAMQESYGSRPENVIAAIGPAIGPSCYEVGEEVAEKFRTAYPDDASEILVKDGEKIHLDLWAANRLQLLYAGIREENIDSAETCTQHNAEVFYSYRAAGGTTGRIAALISLE</sequence>
<dbReference type="InterPro" id="IPR011324">
    <property type="entry name" value="Cytotoxic_necrot_fac-like_cat"/>
</dbReference>
<comment type="similarity">
    <text evidence="3 11">Belongs to the purine nucleoside phosphorylase YfiH/LACC1 family.</text>
</comment>
<evidence type="ECO:0000256" key="11">
    <source>
        <dbReference type="RuleBase" id="RU361274"/>
    </source>
</evidence>
<dbReference type="GO" id="GO:0016787">
    <property type="term" value="F:hydrolase activity"/>
    <property type="evidence" value="ECO:0007669"/>
    <property type="project" value="UniProtKB-KW"/>
</dbReference>
<comment type="catalytic activity">
    <reaction evidence="10">
        <text>S-methyl-5'-thioadenosine + phosphate = 5-(methylsulfanyl)-alpha-D-ribose 1-phosphate + adenine</text>
        <dbReference type="Rhea" id="RHEA:11852"/>
        <dbReference type="ChEBI" id="CHEBI:16708"/>
        <dbReference type="ChEBI" id="CHEBI:17509"/>
        <dbReference type="ChEBI" id="CHEBI:43474"/>
        <dbReference type="ChEBI" id="CHEBI:58533"/>
        <dbReference type="EC" id="2.4.2.28"/>
    </reaction>
    <physiologicalReaction direction="left-to-right" evidence="10">
        <dbReference type="Rhea" id="RHEA:11853"/>
    </physiologicalReaction>
</comment>
<name>A0A1M4USD0_9FIRM</name>
<dbReference type="AlphaFoldDB" id="A0A1M4USD0"/>
<dbReference type="SUPFAM" id="SSF64438">
    <property type="entry name" value="CNF1/YfiH-like putative cysteine hydrolases"/>
    <property type="match status" value="1"/>
</dbReference>
<evidence type="ECO:0000256" key="10">
    <source>
        <dbReference type="ARBA" id="ARBA00049893"/>
    </source>
</evidence>
<evidence type="ECO:0000256" key="1">
    <source>
        <dbReference type="ARBA" id="ARBA00000553"/>
    </source>
</evidence>
<dbReference type="STRING" id="1123243.SAMN02745190_00765"/>
<dbReference type="Pfam" id="PF02578">
    <property type="entry name" value="Cu-oxidase_4"/>
    <property type="match status" value="1"/>
</dbReference>
<protein>
    <recommendedName>
        <fullName evidence="11">Purine nucleoside phosphorylase</fullName>
    </recommendedName>
</protein>
<evidence type="ECO:0000313" key="13">
    <source>
        <dbReference type="Proteomes" id="UP000184404"/>
    </source>
</evidence>
<dbReference type="InterPro" id="IPR038371">
    <property type="entry name" value="Cu_polyphenol_OxRdtase_sf"/>
</dbReference>
<dbReference type="GO" id="GO:0017061">
    <property type="term" value="F:S-methyl-5-thioadenosine phosphorylase activity"/>
    <property type="evidence" value="ECO:0007669"/>
    <property type="project" value="UniProtKB-EC"/>
</dbReference>
<comment type="function">
    <text evidence="2">Purine nucleoside enzyme that catalyzes the phosphorolysis of adenosine and inosine nucleosides, yielding D-ribose 1-phosphate and the respective free bases, adenine and hypoxanthine. Also catalyzes the phosphorolysis of S-methyl-5'-thioadenosine into adenine and S-methyl-5-thio-alpha-D-ribose 1-phosphate. Also has adenosine deaminase activity.</text>
</comment>
<dbReference type="EMBL" id="FQUG01000003">
    <property type="protein sequence ID" value="SHE59585.1"/>
    <property type="molecule type" value="Genomic_DNA"/>
</dbReference>
<organism evidence="12 13">
    <name type="scientific">Schwartzia succinivorans DSM 10502</name>
    <dbReference type="NCBI Taxonomy" id="1123243"/>
    <lineage>
        <taxon>Bacteria</taxon>
        <taxon>Bacillati</taxon>
        <taxon>Bacillota</taxon>
        <taxon>Negativicutes</taxon>
        <taxon>Selenomonadales</taxon>
        <taxon>Selenomonadaceae</taxon>
        <taxon>Schwartzia</taxon>
    </lineage>
</organism>
<keyword evidence="13" id="KW-1185">Reference proteome</keyword>
<evidence type="ECO:0000256" key="3">
    <source>
        <dbReference type="ARBA" id="ARBA00007353"/>
    </source>
</evidence>
<evidence type="ECO:0000256" key="6">
    <source>
        <dbReference type="ARBA" id="ARBA00022801"/>
    </source>
</evidence>
<dbReference type="GO" id="GO:0005507">
    <property type="term" value="F:copper ion binding"/>
    <property type="evidence" value="ECO:0007669"/>
    <property type="project" value="TreeGrafter"/>
</dbReference>
<evidence type="ECO:0000256" key="5">
    <source>
        <dbReference type="ARBA" id="ARBA00022723"/>
    </source>
</evidence>
<dbReference type="Proteomes" id="UP000184404">
    <property type="component" value="Unassembled WGS sequence"/>
</dbReference>
<keyword evidence="5" id="KW-0479">Metal-binding</keyword>
<keyword evidence="4" id="KW-0808">Transferase</keyword>
<evidence type="ECO:0000256" key="4">
    <source>
        <dbReference type="ARBA" id="ARBA00022679"/>
    </source>
</evidence>
<accession>A0A1M4USD0</accession>
<evidence type="ECO:0000256" key="9">
    <source>
        <dbReference type="ARBA" id="ARBA00048968"/>
    </source>
</evidence>
<dbReference type="PANTHER" id="PTHR30616:SF2">
    <property type="entry name" value="PURINE NUCLEOSIDE PHOSPHORYLASE LACC1"/>
    <property type="match status" value="1"/>
</dbReference>
<evidence type="ECO:0000256" key="8">
    <source>
        <dbReference type="ARBA" id="ARBA00047989"/>
    </source>
</evidence>
<gene>
    <name evidence="12" type="ORF">SAMN02745190_00765</name>
</gene>
<dbReference type="OrthoDB" id="4279at2"/>
<reference evidence="12 13" key="1">
    <citation type="submission" date="2016-11" db="EMBL/GenBank/DDBJ databases">
        <authorList>
            <person name="Jaros S."/>
            <person name="Januszkiewicz K."/>
            <person name="Wedrychowicz H."/>
        </authorList>
    </citation>
    <scope>NUCLEOTIDE SEQUENCE [LARGE SCALE GENOMIC DNA]</scope>
    <source>
        <strain evidence="12 13">DSM 10502</strain>
    </source>
</reference>
<keyword evidence="7" id="KW-0862">Zinc</keyword>
<comment type="catalytic activity">
    <reaction evidence="9">
        <text>adenosine + phosphate = alpha-D-ribose 1-phosphate + adenine</text>
        <dbReference type="Rhea" id="RHEA:27642"/>
        <dbReference type="ChEBI" id="CHEBI:16335"/>
        <dbReference type="ChEBI" id="CHEBI:16708"/>
        <dbReference type="ChEBI" id="CHEBI:43474"/>
        <dbReference type="ChEBI" id="CHEBI:57720"/>
        <dbReference type="EC" id="2.4.2.1"/>
    </reaction>
    <physiologicalReaction direction="left-to-right" evidence="9">
        <dbReference type="Rhea" id="RHEA:27643"/>
    </physiologicalReaction>
</comment>
<proteinExistence type="inferred from homology"/>
<dbReference type="NCBIfam" id="TIGR00726">
    <property type="entry name" value="peptidoglycan editing factor PgeF"/>
    <property type="match status" value="1"/>
</dbReference>
<dbReference type="PANTHER" id="PTHR30616">
    <property type="entry name" value="UNCHARACTERIZED PROTEIN YFIH"/>
    <property type="match status" value="1"/>
</dbReference>